<evidence type="ECO:0000313" key="8">
    <source>
        <dbReference type="Proteomes" id="UP000189513"/>
    </source>
</evidence>
<dbReference type="InterPro" id="IPR036188">
    <property type="entry name" value="FAD/NAD-bd_sf"/>
</dbReference>
<gene>
    <name evidence="7" type="ORF">BON22_1502</name>
    <name evidence="6" type="ORF">CYFA0S_17e01244g</name>
</gene>
<dbReference type="GO" id="GO:0004499">
    <property type="term" value="F:N,N-dimethylaniline monooxygenase activity"/>
    <property type="evidence" value="ECO:0007669"/>
    <property type="project" value="InterPro"/>
</dbReference>
<name>A0A061BBP6_CYBFA</name>
<evidence type="ECO:0000256" key="5">
    <source>
        <dbReference type="ARBA" id="ARBA00023002"/>
    </source>
</evidence>
<dbReference type="STRING" id="36022.A0A061BBP6"/>
<dbReference type="AlphaFoldDB" id="A0A061BBP6"/>
<dbReference type="GO" id="GO:0050660">
    <property type="term" value="F:flavin adenine dinucleotide binding"/>
    <property type="evidence" value="ECO:0007669"/>
    <property type="project" value="InterPro"/>
</dbReference>
<dbReference type="OrthoDB" id="66881at2759"/>
<keyword evidence="3" id="KW-0274">FAD</keyword>
<organism evidence="6">
    <name type="scientific">Cyberlindnera fabianii</name>
    <name type="common">Yeast</name>
    <name type="synonym">Hansenula fabianii</name>
    <dbReference type="NCBI Taxonomy" id="36022"/>
    <lineage>
        <taxon>Eukaryota</taxon>
        <taxon>Fungi</taxon>
        <taxon>Dikarya</taxon>
        <taxon>Ascomycota</taxon>
        <taxon>Saccharomycotina</taxon>
        <taxon>Saccharomycetes</taxon>
        <taxon>Phaffomycetales</taxon>
        <taxon>Phaffomycetaceae</taxon>
        <taxon>Cyberlindnera</taxon>
    </lineage>
</organism>
<dbReference type="Proteomes" id="UP000189513">
    <property type="component" value="Unassembled WGS sequence"/>
</dbReference>
<accession>A0A061BBP6</accession>
<evidence type="ECO:0000256" key="4">
    <source>
        <dbReference type="ARBA" id="ARBA00022857"/>
    </source>
</evidence>
<evidence type="ECO:0000313" key="7">
    <source>
        <dbReference type="EMBL" id="ONH69056.1"/>
    </source>
</evidence>
<keyword evidence="5" id="KW-0560">Oxidoreductase</keyword>
<dbReference type="InterPro" id="IPR020946">
    <property type="entry name" value="Flavin_mOase-like"/>
</dbReference>
<dbReference type="VEuPathDB" id="FungiDB:BON22_1502"/>
<evidence type="ECO:0000313" key="6">
    <source>
        <dbReference type="EMBL" id="CDR45307.1"/>
    </source>
</evidence>
<evidence type="ECO:0000256" key="2">
    <source>
        <dbReference type="ARBA" id="ARBA00022630"/>
    </source>
</evidence>
<dbReference type="PANTHER" id="PTHR23023">
    <property type="entry name" value="DIMETHYLANILINE MONOOXYGENASE"/>
    <property type="match status" value="1"/>
</dbReference>
<dbReference type="Pfam" id="PF00743">
    <property type="entry name" value="FMO-like"/>
    <property type="match status" value="2"/>
</dbReference>
<keyword evidence="7" id="KW-0503">Monooxygenase</keyword>
<proteinExistence type="inferred from homology"/>
<dbReference type="InterPro" id="IPR000960">
    <property type="entry name" value="Flavin_mOase"/>
</dbReference>
<dbReference type="EMBL" id="MPUK01000002">
    <property type="protein sequence ID" value="ONH69056.1"/>
    <property type="molecule type" value="Genomic_DNA"/>
</dbReference>
<keyword evidence="2" id="KW-0285">Flavoprotein</keyword>
<dbReference type="GO" id="GO:0050661">
    <property type="term" value="F:NADP binding"/>
    <property type="evidence" value="ECO:0007669"/>
    <property type="project" value="InterPro"/>
</dbReference>
<reference evidence="8" key="2">
    <citation type="journal article" date="2017" name="Genome Announc.">
        <title>Genome sequences of Cyberlindnera fabianii 65, Pichia kudriavzevii 129, and Saccharomyces cerevisiae 131 isolated from fermented masau fruits in Zimbabwe.</title>
        <authorList>
            <person name="van Rijswijck I.M.H."/>
            <person name="Derks M.F.L."/>
            <person name="Abee T."/>
            <person name="de Ridder D."/>
            <person name="Smid E.J."/>
        </authorList>
    </citation>
    <scope>NUCLEOTIDE SEQUENCE [LARGE SCALE GENOMIC DNA]</scope>
    <source>
        <strain evidence="8">65</strain>
    </source>
</reference>
<comment type="similarity">
    <text evidence="1">Belongs to the FMO family.</text>
</comment>
<dbReference type="InterPro" id="IPR050346">
    <property type="entry name" value="FMO-like"/>
</dbReference>
<dbReference type="EMBL" id="LK052902">
    <property type="protein sequence ID" value="CDR45307.1"/>
    <property type="molecule type" value="Genomic_DNA"/>
</dbReference>
<dbReference type="OMA" id="ERGHIMF"/>
<sequence length="523" mass="59086">MTREIREVAVIGAGGVAGLASVFELLHTADDGTSTVASGEIASNPHFTKIVGFEQKDNVGGTWYTDNFARDPGLPSQEVLDTQRYDDVRVIKSQHKHVPSPEDLASSSVESPVTTEVDDTYQTWSRSAVWPRLYTNVAEPYLRYSTSKTFDYPPQGLAPLITHKQFWNRLNAFSETNELRSRIRFNTEVYRVRKDEAAQKWIVTARYHDPATNTDKWYEESFDGVILAQGSFSIPYIPVIKGLSEYARRYPGSILHAKAYREATEFKDKRVVIVGANISAVDLGQYLNQVAKEVIISRNLSRDPFLPFVKRCISTFKNVNLITEYLPDTKQLKLSDGTILDDVDNVIICTGYHIEIPFLDKGVFEYSLPIKSGPPTSNSRIKGLYQHCFNVSDPSLTFVGKLVVQTLCRNVESQAAAVAGVWSGAAELPSKEEMYAWEAGRLEKAEEYLFHKYDISTLRSDFYDPMRKLYTKGRPDPIGDGVLESLDVYDLSVETFERLFNGFRTGKLDLHKDFDKELAEDQL</sequence>
<keyword evidence="4" id="KW-0521">NADP</keyword>
<reference evidence="6" key="1">
    <citation type="journal article" date="2014" name="Genome Announc.">
        <title>Genome sequence of the yeast Cyberlindnera fabianii (Hansenula fabianii).</title>
        <authorList>
            <person name="Freel K.C."/>
            <person name="Sarilar V."/>
            <person name="Neuveglise C."/>
            <person name="Devillers H."/>
            <person name="Friedrich A."/>
            <person name="Schacherer J."/>
        </authorList>
    </citation>
    <scope>NUCLEOTIDE SEQUENCE</scope>
    <source>
        <strain evidence="6">YJS4271</strain>
    </source>
</reference>
<evidence type="ECO:0000256" key="3">
    <source>
        <dbReference type="ARBA" id="ARBA00022827"/>
    </source>
</evidence>
<protein>
    <submittedName>
        <fullName evidence="6">CYFA0S17e01244g1_1</fullName>
    </submittedName>
    <submittedName>
        <fullName evidence="7">Thiol-specific monooxygenase</fullName>
    </submittedName>
</protein>
<dbReference type="PIRSF" id="PIRSF000332">
    <property type="entry name" value="FMO"/>
    <property type="match status" value="1"/>
</dbReference>
<dbReference type="SUPFAM" id="SSF51905">
    <property type="entry name" value="FAD/NAD(P)-binding domain"/>
    <property type="match status" value="2"/>
</dbReference>
<reference evidence="7" key="3">
    <citation type="submission" date="2017-01" db="EMBL/GenBank/DDBJ databases">
        <authorList>
            <person name="Mah S.A."/>
            <person name="Swanson W.J."/>
            <person name="Moy G.W."/>
            <person name="Vacquier V.D."/>
        </authorList>
    </citation>
    <scope>NUCLEOTIDE SEQUENCE [LARGE SCALE GENOMIC DNA]</scope>
    <source>
        <strain evidence="7">65</strain>
    </source>
</reference>
<keyword evidence="8" id="KW-1185">Reference proteome</keyword>
<evidence type="ECO:0000256" key="1">
    <source>
        <dbReference type="ARBA" id="ARBA00009183"/>
    </source>
</evidence>
<dbReference type="Gene3D" id="3.50.50.60">
    <property type="entry name" value="FAD/NAD(P)-binding domain"/>
    <property type="match status" value="2"/>
</dbReference>